<dbReference type="GO" id="GO:0033512">
    <property type="term" value="P:L-lysine catabolic process to acetyl-CoA via saccharopine"/>
    <property type="evidence" value="ECO:0007669"/>
    <property type="project" value="UniProtKB-UniPathway"/>
</dbReference>
<dbReference type="GO" id="GO:0019878">
    <property type="term" value="P:lysine biosynthetic process via aminoadipic acid"/>
    <property type="evidence" value="ECO:0007669"/>
    <property type="project" value="TreeGrafter"/>
</dbReference>
<evidence type="ECO:0000313" key="10">
    <source>
        <dbReference type="EMBL" id="JAP46902.1"/>
    </source>
</evidence>
<dbReference type="PANTHER" id="PTHR11133">
    <property type="entry name" value="SACCHAROPINE DEHYDROGENASE"/>
    <property type="match status" value="1"/>
</dbReference>
<dbReference type="AlphaFoldDB" id="A0A0X3PFH2"/>
<proteinExistence type="inferred from homology"/>
<dbReference type="SMART" id="SM01003">
    <property type="entry name" value="AlaDh_PNT_N"/>
    <property type="match status" value="1"/>
</dbReference>
<dbReference type="Pfam" id="PF16653">
    <property type="entry name" value="Sacchrp_dh_C"/>
    <property type="match status" value="1"/>
</dbReference>
<evidence type="ECO:0000259" key="8">
    <source>
        <dbReference type="SMART" id="SM01002"/>
    </source>
</evidence>
<evidence type="ECO:0000256" key="7">
    <source>
        <dbReference type="ARBA" id="ARBA00025744"/>
    </source>
</evidence>
<dbReference type="InterPro" id="IPR036291">
    <property type="entry name" value="NAD(P)-bd_dom_sf"/>
</dbReference>
<protein>
    <submittedName>
        <fullName evidence="10">Alpha-aminoadipic semialdehyde synthase</fullName>
    </submittedName>
</protein>
<evidence type="ECO:0000256" key="3">
    <source>
        <dbReference type="ARBA" id="ARBA00005624"/>
    </source>
</evidence>
<dbReference type="UniPathway" id="UPA00868">
    <property type="reaction ID" value="UER00835"/>
</dbReference>
<dbReference type="FunFam" id="3.40.50.720:FF:000087">
    <property type="entry name" value="alpha-aminoadipic semialdehyde synthase, mitochondrial"/>
    <property type="match status" value="1"/>
</dbReference>
<dbReference type="InterPro" id="IPR005097">
    <property type="entry name" value="Sacchrp_dh_NADP-bd"/>
</dbReference>
<dbReference type="CDD" id="cd12189">
    <property type="entry name" value="LKR_SDH_like"/>
    <property type="match status" value="1"/>
</dbReference>
<feature type="domain" description="Alanine dehydrogenase/pyridine nucleotide transhydrogenase NAD(H)-binding" evidence="8">
    <location>
        <begin position="183"/>
        <end position="387"/>
    </location>
</feature>
<comment type="similarity">
    <text evidence="7">In the C-terminal section; belongs to the saccharopine dehydrogenase family.</text>
</comment>
<dbReference type="Gene3D" id="3.40.50.720">
    <property type="entry name" value="NAD(P)-binding Rossmann-like Domain"/>
    <property type="match status" value="3"/>
</dbReference>
<keyword evidence="5" id="KW-0560">Oxidoreductase</keyword>
<dbReference type="Gene3D" id="3.30.360.10">
    <property type="entry name" value="Dihydrodipicolinate Reductase, domain 2"/>
    <property type="match status" value="1"/>
</dbReference>
<evidence type="ECO:0000256" key="6">
    <source>
        <dbReference type="ARBA" id="ARBA00023268"/>
    </source>
</evidence>
<comment type="similarity">
    <text evidence="3">In the N-terminal section; belongs to the AlaDH/PNT family.</text>
</comment>
<dbReference type="FunFam" id="3.30.360.10:FF:000008">
    <property type="entry name" value="Alpha-aminoadipic semialdehyde synthase, mitochondrial"/>
    <property type="match status" value="1"/>
</dbReference>
<evidence type="ECO:0000259" key="9">
    <source>
        <dbReference type="SMART" id="SM01003"/>
    </source>
</evidence>
<name>A0A0X3PFH2_SCHSO</name>
<dbReference type="EMBL" id="GEEE01016323">
    <property type="protein sequence ID" value="JAP46902.1"/>
    <property type="molecule type" value="Transcribed_RNA"/>
</dbReference>
<dbReference type="GO" id="GO:0005737">
    <property type="term" value="C:cytoplasm"/>
    <property type="evidence" value="ECO:0007669"/>
    <property type="project" value="TreeGrafter"/>
</dbReference>
<dbReference type="FunFam" id="3.40.50.720:FF:000072">
    <property type="entry name" value="Saccharopine dehydrogenase [NADP(+), L-glutamate-forming]"/>
    <property type="match status" value="1"/>
</dbReference>
<dbReference type="GO" id="GO:0004753">
    <property type="term" value="F:saccharopine dehydrogenase activity"/>
    <property type="evidence" value="ECO:0007669"/>
    <property type="project" value="TreeGrafter"/>
</dbReference>
<dbReference type="InterPro" id="IPR032095">
    <property type="entry name" value="Sacchrp_dh-like_C"/>
</dbReference>
<reference evidence="10" key="1">
    <citation type="submission" date="2016-01" db="EMBL/GenBank/DDBJ databases">
        <title>Reference transcriptome for the parasite Schistocephalus solidus: insights into the molecular evolution of parasitism.</title>
        <authorList>
            <person name="Hebert F.O."/>
            <person name="Grambauer S."/>
            <person name="Barber I."/>
            <person name="Landry C.R."/>
            <person name="Aubin-Horth N."/>
        </authorList>
    </citation>
    <scope>NUCLEOTIDE SEQUENCE</scope>
</reference>
<dbReference type="InterPro" id="IPR007698">
    <property type="entry name" value="AlaDH/PNT_NAD(H)-bd"/>
</dbReference>
<dbReference type="InterPro" id="IPR051168">
    <property type="entry name" value="AASS"/>
</dbReference>
<organism evidence="10">
    <name type="scientific">Schistocephalus solidus</name>
    <name type="common">Tapeworm</name>
    <dbReference type="NCBI Taxonomy" id="70667"/>
    <lineage>
        <taxon>Eukaryota</taxon>
        <taxon>Metazoa</taxon>
        <taxon>Spiralia</taxon>
        <taxon>Lophotrochozoa</taxon>
        <taxon>Platyhelminthes</taxon>
        <taxon>Cestoda</taxon>
        <taxon>Eucestoda</taxon>
        <taxon>Diphyllobothriidea</taxon>
        <taxon>Diphyllobothriidae</taxon>
        <taxon>Schistocephalus</taxon>
    </lineage>
</organism>
<dbReference type="SUPFAM" id="SSF51735">
    <property type="entry name" value="NAD(P)-binding Rossmann-fold domains"/>
    <property type="match status" value="1"/>
</dbReference>
<dbReference type="Pfam" id="PF05222">
    <property type="entry name" value="AlaDh_PNT_N"/>
    <property type="match status" value="1"/>
</dbReference>
<accession>A0A0X3PFH2</accession>
<evidence type="ECO:0000256" key="4">
    <source>
        <dbReference type="ARBA" id="ARBA00022857"/>
    </source>
</evidence>
<dbReference type="InterPro" id="IPR007886">
    <property type="entry name" value="AlaDH/PNT_N"/>
</dbReference>
<dbReference type="Pfam" id="PF03435">
    <property type="entry name" value="Sacchrp_dh_NADP"/>
    <property type="match status" value="1"/>
</dbReference>
<dbReference type="SMART" id="SM01002">
    <property type="entry name" value="AlaDh_PNT_C"/>
    <property type="match status" value="1"/>
</dbReference>
<keyword evidence="4" id="KW-0521">NADP</keyword>
<evidence type="ECO:0000256" key="5">
    <source>
        <dbReference type="ARBA" id="ARBA00023002"/>
    </source>
</evidence>
<dbReference type="SUPFAM" id="SSF55347">
    <property type="entry name" value="Glyceraldehyde-3-phosphate dehydrogenase-like, C-terminal domain"/>
    <property type="match status" value="1"/>
</dbReference>
<dbReference type="SUPFAM" id="SSF52283">
    <property type="entry name" value="Formate/glycerate dehydrogenase catalytic domain-like"/>
    <property type="match status" value="1"/>
</dbReference>
<evidence type="ECO:0000256" key="1">
    <source>
        <dbReference type="ARBA" id="ARBA00004682"/>
    </source>
</evidence>
<evidence type="ECO:0000256" key="2">
    <source>
        <dbReference type="ARBA" id="ARBA00004720"/>
    </source>
</evidence>
<dbReference type="Gene3D" id="1.10.1870.10">
    <property type="entry name" value="Domain 3, Saccharopine reductase"/>
    <property type="match status" value="1"/>
</dbReference>
<keyword evidence="6" id="KW-0511">Multifunctional enzyme</keyword>
<sequence>MSKQFTAVIGIPRETVNPWERRTVLTPTHVEALVRRGIRVIVQPSNRRIFTCDEYLAAGAEVNEDLSEATVILGVKRPTGLTTDDLMPNKTYAFFTHTIKAQKDNMELLDTILERNIRMFDYECMVNEKNFRVLAFGKFAGYSGMIDILHGLGQRLLALGHTTPFMNVAMPHNYSSMGMAREAVKMAGYGIAMNQMPSSIGPLIFVFTGLGNVSQGARAIFRLLPHKFILPAEMKETAMCGRTDIVYGVVISEKDHLRHKQTGNFDMTDFLAHPENYRTIFAEEFAPYMSVLVNGIFWRVNDPRLLTVEDCRRLMVTGKPCHQHVSFTGSPLLPQRLIAVCDISADPNGSLEFVQTCTTIEKPFVVYNPATNTETEGISGDGFLVCSIDNMPTQLPVESSTFFGDGLMPYIDDMLLSDANTPFEDFKAGPVIKNCTIASNGKLTPRFEYIADLRKQKEGESGSSHKVLILGAGYVVPPIVGYLTRDPKIEVTVVSNLISDLENVKKVYPNISVKQLDILQDTEGLGKLVAKHDLVMSMVPWKFHPQVFAACIQHKRNVLTASYCSPALRAMEQQIKDAGITAFMEIGLDPGIDHLLAMECFDETYAKGGKVISYESYTGGLPAPEYADNPLRYKFSWSPEAAMTTVLNGATYLKDGEVKQIPPGGALMDYAHPMNDLVGFNLEGYPNRDSTSYKDIYKLKDCHTVIRGTLRYKGFTKVIKALIELGFMDQSPHPKLAPSCPPTTWKEVTCMVLGLDPKSSVADAEAAIRKKLNMPEETVHEVLALGLLSDKKAKLCGNPFSTLSTHFSDILAYGPNERDLIVMSHQIGVEWPDKRRELKIVRLVIYGEEGKGRAGLAMSRTVGLPAAIAALMVLNGEVKQKGFVLPFAPELYKPILERLKKEGIEATETTIAL</sequence>
<feature type="domain" description="Alanine dehydrogenase/pyridine nucleotide transhydrogenase N-terminal" evidence="9">
    <location>
        <begin position="10"/>
        <end position="143"/>
    </location>
</feature>
<comment type="pathway">
    <text evidence="2">Amino-acid degradation; L-lysine degradation via saccharopine pathway; glutaryl-CoA from L-lysine: step 2/6.</text>
</comment>
<dbReference type="PANTHER" id="PTHR11133:SF22">
    <property type="entry name" value="ALPHA-AMINOADIPIC SEMIALDEHYDE SYNTHASE, MITOCHONDRIAL"/>
    <property type="match status" value="1"/>
</dbReference>
<gene>
    <name evidence="10" type="primary">AASS</name>
    <name evidence="10" type="ORF">TR153099</name>
</gene>
<comment type="pathway">
    <text evidence="1">Amino-acid degradation; L-lysine degradation via saccharopine pathway; glutaryl-CoA from L-lysine: step 1/6.</text>
</comment>